<reference evidence="1 2" key="1">
    <citation type="submission" date="2022-06" db="EMBL/GenBank/DDBJ databases">
        <title>Paraconexibacter antarcticus.</title>
        <authorList>
            <person name="Kim C.S."/>
        </authorList>
    </citation>
    <scope>NUCLEOTIDE SEQUENCE [LARGE SCALE GENOMIC DNA]</scope>
    <source>
        <strain evidence="1 2">02-257</strain>
    </source>
</reference>
<name>A0ABY5DZQ7_9ACTN</name>
<proteinExistence type="predicted"/>
<keyword evidence="2" id="KW-1185">Reference proteome</keyword>
<sequence>MAILSGRGGGQEPAACFRTRDELSSIREAAPYLGVFSSSAPDGVFANGY</sequence>
<protein>
    <submittedName>
        <fullName evidence="1">Uncharacterized protein</fullName>
    </submittedName>
</protein>
<dbReference type="Proteomes" id="UP001056035">
    <property type="component" value="Chromosome"/>
</dbReference>
<evidence type="ECO:0000313" key="2">
    <source>
        <dbReference type="Proteomes" id="UP001056035"/>
    </source>
</evidence>
<dbReference type="EMBL" id="CP098502">
    <property type="protein sequence ID" value="UTI66102.1"/>
    <property type="molecule type" value="Genomic_DNA"/>
</dbReference>
<dbReference type="RefSeq" id="WP_254572780.1">
    <property type="nucleotide sequence ID" value="NZ_CP098502.1"/>
</dbReference>
<evidence type="ECO:0000313" key="1">
    <source>
        <dbReference type="EMBL" id="UTI66102.1"/>
    </source>
</evidence>
<organism evidence="1 2">
    <name type="scientific">Paraconexibacter antarcticus</name>
    <dbReference type="NCBI Taxonomy" id="2949664"/>
    <lineage>
        <taxon>Bacteria</taxon>
        <taxon>Bacillati</taxon>
        <taxon>Actinomycetota</taxon>
        <taxon>Thermoleophilia</taxon>
        <taxon>Solirubrobacterales</taxon>
        <taxon>Paraconexibacteraceae</taxon>
        <taxon>Paraconexibacter</taxon>
    </lineage>
</organism>
<accession>A0ABY5DZQ7</accession>
<gene>
    <name evidence="1" type="ORF">NBH00_07820</name>
</gene>